<dbReference type="InterPro" id="IPR023631">
    <property type="entry name" value="Amidase_dom"/>
</dbReference>
<dbReference type="InterPro" id="IPR020556">
    <property type="entry name" value="Amidase_CS"/>
</dbReference>
<evidence type="ECO:0000313" key="3">
    <source>
        <dbReference type="Proteomes" id="UP000184520"/>
    </source>
</evidence>
<dbReference type="STRING" id="634436.SAMN05216361_3964"/>
<accession>A0A1M5QYY4</accession>
<dbReference type="NCBIfam" id="NF006169">
    <property type="entry name" value="PRK08310.1"/>
    <property type="match status" value="1"/>
</dbReference>
<protein>
    <submittedName>
        <fullName evidence="2">Asp-tRNAAsn/Glu-tRNAGln amidotransferase A subunit</fullName>
    </submittedName>
</protein>
<keyword evidence="2" id="KW-0808">Transferase</keyword>
<dbReference type="PANTHER" id="PTHR46310:SF7">
    <property type="entry name" value="AMIDASE 1"/>
    <property type="match status" value="1"/>
</dbReference>
<dbReference type="SUPFAM" id="SSF75304">
    <property type="entry name" value="Amidase signature (AS) enzymes"/>
    <property type="match status" value="1"/>
</dbReference>
<sequence>MKHHSVESPFVWVPDTQYNSQTSVPSTHDKAGQPLSGQRLAVKDLFHIAGLQTTAGNPDWAASHDIAKETASAVSLLCNDGATLVGKTITDELAYSLNGQNIHYGTPVNPVTPDRLPGGSSSGSATAVSAGLADIGLGTDTGGSIRVPASYNGLFGLRPTHGLVDTDGLVALAPGFDTVGIMTRDLNTLATSMQSLLATKPQIALNSPALRPLNAAIQRAEHGVQINAWLKTCSLEQQAAEDAELESLALSEAFRVLQGNEIWQQHGEWITRHAPVFASDIADRFNACAQITAQDVTEAKSVQQRVKQWAEHTITSNAIVVLPTTPGCAPLLSTPAPALGEYRKQLLNLTAIAGLAGLPQLHLPLFSLNGAPCGLSFIGPVNSDLALIALAQTLLEK</sequence>
<proteinExistence type="predicted"/>
<dbReference type="InterPro" id="IPR036928">
    <property type="entry name" value="AS_sf"/>
</dbReference>
<evidence type="ECO:0000313" key="2">
    <source>
        <dbReference type="EMBL" id="SHH18929.1"/>
    </source>
</evidence>
<dbReference type="OrthoDB" id="9811471at2"/>
<feature type="domain" description="Amidase" evidence="1">
    <location>
        <begin position="17"/>
        <end position="226"/>
    </location>
</feature>
<keyword evidence="3" id="KW-1185">Reference proteome</keyword>
<dbReference type="EMBL" id="FQWD01000007">
    <property type="protein sequence ID" value="SHH18929.1"/>
    <property type="molecule type" value="Genomic_DNA"/>
</dbReference>
<dbReference type="AlphaFoldDB" id="A0A1M5QYY4"/>
<gene>
    <name evidence="2" type="ORF">SAMN05216361_3964</name>
</gene>
<dbReference type="PANTHER" id="PTHR46310">
    <property type="entry name" value="AMIDASE 1"/>
    <property type="match status" value="1"/>
</dbReference>
<dbReference type="Pfam" id="PF01425">
    <property type="entry name" value="Amidase"/>
    <property type="match status" value="1"/>
</dbReference>
<dbReference type="Gene3D" id="3.90.1300.10">
    <property type="entry name" value="Amidase signature (AS) domain"/>
    <property type="match status" value="1"/>
</dbReference>
<dbReference type="PROSITE" id="PS00571">
    <property type="entry name" value="AMIDASES"/>
    <property type="match status" value="1"/>
</dbReference>
<dbReference type="RefSeq" id="WP_073324912.1">
    <property type="nucleotide sequence ID" value="NZ_FQWD01000007.1"/>
</dbReference>
<name>A0A1M5QYY4_9ALTE</name>
<reference evidence="3" key="1">
    <citation type="submission" date="2016-11" db="EMBL/GenBank/DDBJ databases">
        <authorList>
            <person name="Varghese N."/>
            <person name="Submissions S."/>
        </authorList>
    </citation>
    <scope>NUCLEOTIDE SEQUENCE [LARGE SCALE GENOMIC DNA]</scope>
    <source>
        <strain evidence="3">CGMCC 1.8995</strain>
    </source>
</reference>
<evidence type="ECO:0000259" key="1">
    <source>
        <dbReference type="Pfam" id="PF01425"/>
    </source>
</evidence>
<dbReference type="GO" id="GO:0016740">
    <property type="term" value="F:transferase activity"/>
    <property type="evidence" value="ECO:0007669"/>
    <property type="project" value="UniProtKB-KW"/>
</dbReference>
<dbReference type="Proteomes" id="UP000184520">
    <property type="component" value="Unassembled WGS sequence"/>
</dbReference>
<organism evidence="2 3">
    <name type="scientific">Marisediminitalea aggregata</name>
    <dbReference type="NCBI Taxonomy" id="634436"/>
    <lineage>
        <taxon>Bacteria</taxon>
        <taxon>Pseudomonadati</taxon>
        <taxon>Pseudomonadota</taxon>
        <taxon>Gammaproteobacteria</taxon>
        <taxon>Alteromonadales</taxon>
        <taxon>Alteromonadaceae</taxon>
        <taxon>Marisediminitalea</taxon>
    </lineage>
</organism>